<comment type="similarity">
    <text evidence="2 10">Belongs to the fatty acyl-CoA reductase family.</text>
</comment>
<comment type="catalytic activity">
    <reaction evidence="9 10">
        <text>a long-chain fatty acyl-CoA + 2 NADPH + 2 H(+) = a long-chain primary fatty alcohol + 2 NADP(+) + CoA</text>
        <dbReference type="Rhea" id="RHEA:52716"/>
        <dbReference type="ChEBI" id="CHEBI:15378"/>
        <dbReference type="ChEBI" id="CHEBI:57287"/>
        <dbReference type="ChEBI" id="CHEBI:57783"/>
        <dbReference type="ChEBI" id="CHEBI:58349"/>
        <dbReference type="ChEBI" id="CHEBI:77396"/>
        <dbReference type="ChEBI" id="CHEBI:83139"/>
        <dbReference type="EC" id="1.2.1.84"/>
    </reaction>
</comment>
<keyword evidence="5 10" id="KW-0521">NADP</keyword>
<dbReference type="GO" id="GO:0035336">
    <property type="term" value="P:long-chain fatty-acyl-CoA metabolic process"/>
    <property type="evidence" value="ECO:0007669"/>
    <property type="project" value="TreeGrafter"/>
</dbReference>
<keyword evidence="7 10" id="KW-0443">Lipid metabolism</keyword>
<keyword evidence="4 10" id="KW-0812">Transmembrane</keyword>
<evidence type="ECO:0000256" key="10">
    <source>
        <dbReference type="RuleBase" id="RU363097"/>
    </source>
</evidence>
<evidence type="ECO:0000256" key="7">
    <source>
        <dbReference type="ARBA" id="ARBA00023098"/>
    </source>
</evidence>
<evidence type="ECO:0000256" key="3">
    <source>
        <dbReference type="ARBA" id="ARBA00022516"/>
    </source>
</evidence>
<dbReference type="GO" id="GO:0080019">
    <property type="term" value="F:alcohol-forming very long-chain fatty acyl-CoA reductase activity"/>
    <property type="evidence" value="ECO:0007669"/>
    <property type="project" value="InterPro"/>
</dbReference>
<protein>
    <recommendedName>
        <fullName evidence="10">Fatty acyl-CoA reductase</fullName>
        <ecNumber evidence="10">1.2.1.84</ecNumber>
    </recommendedName>
</protein>
<feature type="domain" description="Thioester reductase (TE)" evidence="11">
    <location>
        <begin position="2"/>
        <end position="269"/>
    </location>
</feature>
<dbReference type="OrthoDB" id="429813at2759"/>
<proteinExistence type="inferred from homology"/>
<dbReference type="FunFam" id="3.40.50.720:FF:000143">
    <property type="entry name" value="Fatty acyl-CoA reductase"/>
    <property type="match status" value="1"/>
</dbReference>
<dbReference type="Proteomes" id="UP000504615">
    <property type="component" value="Unplaced"/>
</dbReference>
<dbReference type="InterPro" id="IPR026055">
    <property type="entry name" value="FAR"/>
</dbReference>
<comment type="subcellular location">
    <subcellularLocation>
        <location evidence="1">Membrane</location>
        <topology evidence="1">Multi-pass membrane protein</topology>
    </subcellularLocation>
</comment>
<evidence type="ECO:0000256" key="8">
    <source>
        <dbReference type="ARBA" id="ARBA00023136"/>
    </source>
</evidence>
<dbReference type="SUPFAM" id="SSF51735">
    <property type="entry name" value="NAD(P)-binding Rossmann-fold domains"/>
    <property type="match status" value="1"/>
</dbReference>
<sequence length="364" mass="41460">MGSTGFLGKVLIEKLLRSCPDISTIYLLIRTKKDKCPETRLDEIFQIPLYNLLKKEMPDFRKKIVPIVGDLNIENFGLSEADKNILINKVSIIFHVAANVRFNESIKVSTIINVSSVDTILKIAKCMPNLKSLIHVSTAYANCYVKYVEERFYTYPINYKELNTLIHTLPENVFEKKIAKIISQWPNTYTFTKAIAEGLIRDESEDLPIGIFRPSIVLSSANEPFGGWIDNTYGPIGILLSSLLGIATFLYSFKHVRADVVPVDFTVNALIVSAYDVFNQHRRGKDMLIYNFVSPVDGPTWNNYKNKLFVVNKIYPLHSAKWFPKGLIIQNKVLYNICTFFGHFLPALFIDAATICIKRKPKYA</sequence>
<evidence type="ECO:0000259" key="11">
    <source>
        <dbReference type="Pfam" id="PF07993"/>
    </source>
</evidence>
<evidence type="ECO:0000256" key="6">
    <source>
        <dbReference type="ARBA" id="ARBA00022989"/>
    </source>
</evidence>
<keyword evidence="3 10" id="KW-0444">Lipid biosynthesis</keyword>
<dbReference type="CDD" id="cd05236">
    <property type="entry name" value="FAR-N_SDR_e"/>
    <property type="match status" value="1"/>
</dbReference>
<dbReference type="Pfam" id="PF07993">
    <property type="entry name" value="NAD_binding_4"/>
    <property type="match status" value="1"/>
</dbReference>
<dbReference type="AlphaFoldDB" id="A0A8N1S244"/>
<dbReference type="PANTHER" id="PTHR11011:SF60">
    <property type="entry name" value="FATTY ACYL-COA REDUCTASE-RELATED"/>
    <property type="match status" value="1"/>
</dbReference>
<organism evidence="12 13">
    <name type="scientific">Pogonomyrmex barbatus</name>
    <name type="common">red harvester ant</name>
    <dbReference type="NCBI Taxonomy" id="144034"/>
    <lineage>
        <taxon>Eukaryota</taxon>
        <taxon>Metazoa</taxon>
        <taxon>Ecdysozoa</taxon>
        <taxon>Arthropoda</taxon>
        <taxon>Hexapoda</taxon>
        <taxon>Insecta</taxon>
        <taxon>Pterygota</taxon>
        <taxon>Neoptera</taxon>
        <taxon>Endopterygota</taxon>
        <taxon>Hymenoptera</taxon>
        <taxon>Apocrita</taxon>
        <taxon>Aculeata</taxon>
        <taxon>Formicoidea</taxon>
        <taxon>Formicidae</taxon>
        <taxon>Myrmicinae</taxon>
        <taxon>Pogonomyrmex</taxon>
    </lineage>
</organism>
<dbReference type="RefSeq" id="XP_025072855.1">
    <property type="nucleotide sequence ID" value="XM_025217070.1"/>
</dbReference>
<keyword evidence="6 10" id="KW-1133">Transmembrane helix</keyword>
<keyword evidence="10" id="KW-0560">Oxidoreductase</keyword>
<dbReference type="GeneID" id="105434327"/>
<keyword evidence="12" id="KW-1185">Reference proteome</keyword>
<evidence type="ECO:0000256" key="5">
    <source>
        <dbReference type="ARBA" id="ARBA00022857"/>
    </source>
</evidence>
<feature type="transmembrane region" description="Helical" evidence="10">
    <location>
        <begin position="333"/>
        <end position="357"/>
    </location>
</feature>
<dbReference type="GO" id="GO:0016020">
    <property type="term" value="C:membrane"/>
    <property type="evidence" value="ECO:0007669"/>
    <property type="project" value="UniProtKB-SubCell"/>
</dbReference>
<dbReference type="GO" id="GO:0005777">
    <property type="term" value="C:peroxisome"/>
    <property type="evidence" value="ECO:0007669"/>
    <property type="project" value="TreeGrafter"/>
</dbReference>
<dbReference type="GO" id="GO:0102965">
    <property type="term" value="F:alcohol-forming long-chain fatty acyl-CoA reductase activity"/>
    <property type="evidence" value="ECO:0007669"/>
    <property type="project" value="UniProtKB-EC"/>
</dbReference>
<reference evidence="13" key="1">
    <citation type="submission" date="2025-08" db="UniProtKB">
        <authorList>
            <consortium name="RefSeq"/>
        </authorList>
    </citation>
    <scope>IDENTIFICATION</scope>
</reference>
<gene>
    <name evidence="13" type="primary">LOC105434327</name>
</gene>
<dbReference type="InterPro" id="IPR036291">
    <property type="entry name" value="NAD(P)-bd_dom_sf"/>
</dbReference>
<dbReference type="InterPro" id="IPR013120">
    <property type="entry name" value="FAR_NAD-bd"/>
</dbReference>
<evidence type="ECO:0000313" key="12">
    <source>
        <dbReference type="Proteomes" id="UP000504615"/>
    </source>
</evidence>
<comment type="function">
    <text evidence="10">Catalyzes the reduction of fatty acyl-CoA to fatty alcohols.</text>
</comment>
<evidence type="ECO:0000313" key="13">
    <source>
        <dbReference type="RefSeq" id="XP_025072855.1"/>
    </source>
</evidence>
<dbReference type="PANTHER" id="PTHR11011">
    <property type="entry name" value="MALE STERILITY PROTEIN 2-RELATED"/>
    <property type="match status" value="1"/>
</dbReference>
<evidence type="ECO:0000256" key="9">
    <source>
        <dbReference type="ARBA" id="ARBA00052530"/>
    </source>
</evidence>
<evidence type="ECO:0000256" key="4">
    <source>
        <dbReference type="ARBA" id="ARBA00022692"/>
    </source>
</evidence>
<dbReference type="Gene3D" id="3.40.50.720">
    <property type="entry name" value="NAD(P)-binding Rossmann-like Domain"/>
    <property type="match status" value="1"/>
</dbReference>
<keyword evidence="8 10" id="KW-0472">Membrane</keyword>
<accession>A0A8N1S244</accession>
<name>A0A8N1S244_9HYME</name>
<evidence type="ECO:0000256" key="1">
    <source>
        <dbReference type="ARBA" id="ARBA00004141"/>
    </source>
</evidence>
<dbReference type="EC" id="1.2.1.84" evidence="10"/>
<evidence type="ECO:0000256" key="2">
    <source>
        <dbReference type="ARBA" id="ARBA00005928"/>
    </source>
</evidence>